<sequence>MLYTQLSPHLCCNGSQPLGNIPSGSLASTHRLRLFPNPLATFPSGEAVRPPPTDYNFSLTAGNHLLPLCPPTIPVTIFLSPHLWQPSEPLHPPTVPVTNPGFYSLSYLTLSLKTAIVAI</sequence>
<protein>
    <submittedName>
        <fullName evidence="1">Uncharacterized protein</fullName>
    </submittedName>
</protein>
<keyword evidence="2" id="KW-1185">Reference proteome</keyword>
<accession>A0AA88AGI0</accession>
<gene>
    <name evidence="1" type="ORF">TIFTF001_009232</name>
</gene>
<comment type="caution">
    <text evidence="1">The sequence shown here is derived from an EMBL/GenBank/DDBJ whole genome shotgun (WGS) entry which is preliminary data.</text>
</comment>
<dbReference type="AlphaFoldDB" id="A0AA88AGI0"/>
<dbReference type="EMBL" id="BTGU01000010">
    <property type="protein sequence ID" value="GMN40011.1"/>
    <property type="molecule type" value="Genomic_DNA"/>
</dbReference>
<reference evidence="1" key="1">
    <citation type="submission" date="2023-07" db="EMBL/GenBank/DDBJ databases">
        <title>draft genome sequence of fig (Ficus carica).</title>
        <authorList>
            <person name="Takahashi T."/>
            <person name="Nishimura K."/>
        </authorList>
    </citation>
    <scope>NUCLEOTIDE SEQUENCE</scope>
</reference>
<dbReference type="Proteomes" id="UP001187192">
    <property type="component" value="Unassembled WGS sequence"/>
</dbReference>
<evidence type="ECO:0000313" key="2">
    <source>
        <dbReference type="Proteomes" id="UP001187192"/>
    </source>
</evidence>
<proteinExistence type="predicted"/>
<organism evidence="1 2">
    <name type="scientific">Ficus carica</name>
    <name type="common">Common fig</name>
    <dbReference type="NCBI Taxonomy" id="3494"/>
    <lineage>
        <taxon>Eukaryota</taxon>
        <taxon>Viridiplantae</taxon>
        <taxon>Streptophyta</taxon>
        <taxon>Embryophyta</taxon>
        <taxon>Tracheophyta</taxon>
        <taxon>Spermatophyta</taxon>
        <taxon>Magnoliopsida</taxon>
        <taxon>eudicotyledons</taxon>
        <taxon>Gunneridae</taxon>
        <taxon>Pentapetalae</taxon>
        <taxon>rosids</taxon>
        <taxon>fabids</taxon>
        <taxon>Rosales</taxon>
        <taxon>Moraceae</taxon>
        <taxon>Ficeae</taxon>
        <taxon>Ficus</taxon>
    </lineage>
</organism>
<evidence type="ECO:0000313" key="1">
    <source>
        <dbReference type="EMBL" id="GMN40011.1"/>
    </source>
</evidence>
<name>A0AA88AGI0_FICCA</name>